<dbReference type="InterPro" id="IPR037135">
    <property type="entry name" value="DUF1653-like_dom_sf"/>
</dbReference>
<evidence type="ECO:0000313" key="3">
    <source>
        <dbReference type="Proteomes" id="UP000184301"/>
    </source>
</evidence>
<dbReference type="Pfam" id="PF07866">
    <property type="entry name" value="DUF1653"/>
    <property type="match status" value="1"/>
</dbReference>
<evidence type="ECO:0000313" key="2">
    <source>
        <dbReference type="EMBL" id="SHJ93019.1"/>
    </source>
</evidence>
<sequence>MERKRPCPNEIYVHFKGNRYKVIAIAHHSETMEEMVVYEALYGDHGVYVRPLDMFMSPVDHEKYPDVKAACRFELEEGEGTVSPLIVQFLDLDSIEHKMEFIQSHRAQLDSGFLDAAAESIDFIIPDKDIDVKYQQLMHALMTRNKYETGRLR</sequence>
<dbReference type="InterPro" id="IPR023387">
    <property type="entry name" value="DUF1653-like_dom"/>
</dbReference>
<gene>
    <name evidence="2" type="ORF">SAMN02745243_01772</name>
</gene>
<evidence type="ECO:0000259" key="1">
    <source>
        <dbReference type="Pfam" id="PF07866"/>
    </source>
</evidence>
<feature type="domain" description="DUF1653" evidence="1">
    <location>
        <begin position="11"/>
        <end position="74"/>
    </location>
</feature>
<dbReference type="RefSeq" id="WP_073108749.1">
    <property type="nucleotide sequence ID" value="NZ_FQZY01000022.1"/>
</dbReference>
<organism evidence="2 3">
    <name type="scientific">Hespellia stercorisuis DSM 15480</name>
    <dbReference type="NCBI Taxonomy" id="1121950"/>
    <lineage>
        <taxon>Bacteria</taxon>
        <taxon>Bacillati</taxon>
        <taxon>Bacillota</taxon>
        <taxon>Clostridia</taxon>
        <taxon>Lachnospirales</taxon>
        <taxon>Lachnospiraceae</taxon>
        <taxon>Hespellia</taxon>
    </lineage>
</organism>
<dbReference type="Proteomes" id="UP000184301">
    <property type="component" value="Unassembled WGS sequence"/>
</dbReference>
<keyword evidence="3" id="KW-1185">Reference proteome</keyword>
<protein>
    <recommendedName>
        <fullName evidence="1">DUF1653 domain-containing protein</fullName>
    </recommendedName>
</protein>
<dbReference type="Gene3D" id="2.30.30.320">
    <property type="entry name" value="DUF1653-like domain"/>
    <property type="match status" value="1"/>
</dbReference>
<name>A0A1M6NBG2_9FIRM</name>
<proteinExistence type="predicted"/>
<dbReference type="EMBL" id="FQZY01000022">
    <property type="protein sequence ID" value="SHJ93019.1"/>
    <property type="molecule type" value="Genomic_DNA"/>
</dbReference>
<dbReference type="OrthoDB" id="371169at2"/>
<dbReference type="STRING" id="1121950.SAMN02745243_01772"/>
<dbReference type="AlphaFoldDB" id="A0A1M6NBG2"/>
<accession>A0A1M6NBG2</accession>
<reference evidence="2 3" key="1">
    <citation type="submission" date="2016-11" db="EMBL/GenBank/DDBJ databases">
        <authorList>
            <person name="Jaros S."/>
            <person name="Januszkiewicz K."/>
            <person name="Wedrychowicz H."/>
        </authorList>
    </citation>
    <scope>NUCLEOTIDE SEQUENCE [LARGE SCALE GENOMIC DNA]</scope>
    <source>
        <strain evidence="2 3">DSM 15480</strain>
    </source>
</reference>